<sequence length="280" mass="31891">MANLLDFEISRVTPDQVRTVKDAEKLVAVLHAATKDGIYEQFKLSFAECFKDVVVFNSGIFQIARLRNDAEDQIIGVAFIKLRFGGSRDPGWDFVATKRQAEVHNNIFASGPDMARPLLREFTGDPILTRFAECVEARGQRLIEMDEDILGEPTFVPLHLARHSQAIYPPVVIEPVYILPQYQHVEGLAKALLAPVLERAIAQNVRVVAYNHRHRHDYSHPTLLAPEFRLLYADIRVVVHVDTKETPGWKGDEITWDCEFQWFTIDNMRPSTNLVTVESL</sequence>
<dbReference type="AlphaFoldDB" id="W3WRI5"/>
<protein>
    <submittedName>
        <fullName evidence="1">Uncharacterized protein</fullName>
    </submittedName>
</protein>
<dbReference type="Proteomes" id="UP000030651">
    <property type="component" value="Unassembled WGS sequence"/>
</dbReference>
<evidence type="ECO:0000313" key="1">
    <source>
        <dbReference type="EMBL" id="ETS75436.1"/>
    </source>
</evidence>
<accession>W3WRI5</accession>
<dbReference type="RefSeq" id="XP_007839152.1">
    <property type="nucleotide sequence ID" value="XM_007840961.1"/>
</dbReference>
<gene>
    <name evidence="1" type="ORF">PFICI_12380</name>
</gene>
<proteinExistence type="predicted"/>
<name>W3WRI5_PESFW</name>
<evidence type="ECO:0000313" key="2">
    <source>
        <dbReference type="Proteomes" id="UP000030651"/>
    </source>
</evidence>
<dbReference type="InParanoid" id="W3WRI5"/>
<dbReference type="Gene3D" id="3.40.630.30">
    <property type="match status" value="1"/>
</dbReference>
<dbReference type="SUPFAM" id="SSF55729">
    <property type="entry name" value="Acyl-CoA N-acyltransferases (Nat)"/>
    <property type="match status" value="1"/>
</dbReference>
<dbReference type="EMBL" id="KI912118">
    <property type="protein sequence ID" value="ETS75436.1"/>
    <property type="molecule type" value="Genomic_DNA"/>
</dbReference>
<dbReference type="HOGENOM" id="CLU_994356_0_0_1"/>
<dbReference type="KEGG" id="pfy:PFICI_12380"/>
<reference evidence="2" key="1">
    <citation type="journal article" date="2015" name="BMC Genomics">
        <title>Genomic and transcriptomic analysis of the endophytic fungus Pestalotiopsis fici reveals its lifestyle and high potential for synthesis of natural products.</title>
        <authorList>
            <person name="Wang X."/>
            <person name="Zhang X."/>
            <person name="Liu L."/>
            <person name="Xiang M."/>
            <person name="Wang W."/>
            <person name="Sun X."/>
            <person name="Che Y."/>
            <person name="Guo L."/>
            <person name="Liu G."/>
            <person name="Guo L."/>
            <person name="Wang C."/>
            <person name="Yin W.B."/>
            <person name="Stadler M."/>
            <person name="Zhang X."/>
            <person name="Liu X."/>
        </authorList>
    </citation>
    <scope>NUCLEOTIDE SEQUENCE [LARGE SCALE GENOMIC DNA]</scope>
    <source>
        <strain evidence="2">W106-1 / CGMCC3.15140</strain>
    </source>
</reference>
<dbReference type="InterPro" id="IPR016181">
    <property type="entry name" value="Acyl_CoA_acyltransferase"/>
</dbReference>
<keyword evidence="2" id="KW-1185">Reference proteome</keyword>
<dbReference type="OrthoDB" id="4723182at2759"/>
<organism evidence="1 2">
    <name type="scientific">Pestalotiopsis fici (strain W106-1 / CGMCC3.15140)</name>
    <dbReference type="NCBI Taxonomy" id="1229662"/>
    <lineage>
        <taxon>Eukaryota</taxon>
        <taxon>Fungi</taxon>
        <taxon>Dikarya</taxon>
        <taxon>Ascomycota</taxon>
        <taxon>Pezizomycotina</taxon>
        <taxon>Sordariomycetes</taxon>
        <taxon>Xylariomycetidae</taxon>
        <taxon>Amphisphaeriales</taxon>
        <taxon>Sporocadaceae</taxon>
        <taxon>Pestalotiopsis</taxon>
    </lineage>
</organism>
<dbReference type="GeneID" id="19277393"/>